<reference evidence="2" key="1">
    <citation type="submission" date="2023-04" db="EMBL/GenBank/DDBJ databases">
        <authorList>
            <consortium name="ELIXIR-Norway"/>
        </authorList>
    </citation>
    <scope>NUCLEOTIDE SEQUENCE [LARGE SCALE GENOMIC DNA]</scope>
</reference>
<keyword evidence="3" id="KW-1185">Reference proteome</keyword>
<feature type="region of interest" description="Disordered" evidence="1">
    <location>
        <begin position="56"/>
        <end position="77"/>
    </location>
</feature>
<protein>
    <submittedName>
        <fullName evidence="2">Uncharacterized protein</fullName>
    </submittedName>
</protein>
<sequence length="109" mass="11424">MWSAPMQTVSNGFGGKPKEFCFGAKLVVNQGSSWGGPSPPLWWSCAEPGSGQAGVCPGRAGGHRPGGEAEAGAERDGAEGCARMVLEGWPKQRARLDVLPPCRTRSKEV</sequence>
<evidence type="ECO:0000313" key="2">
    <source>
        <dbReference type="EMBL" id="CAI9155597.1"/>
    </source>
</evidence>
<name>A0ABN8Y1V7_RANTA</name>
<accession>A0ABN8Y1V7</accession>
<organism evidence="2 3">
    <name type="scientific">Rangifer tarandus platyrhynchus</name>
    <name type="common">Svalbard reindeer</name>
    <dbReference type="NCBI Taxonomy" id="3082113"/>
    <lineage>
        <taxon>Eukaryota</taxon>
        <taxon>Metazoa</taxon>
        <taxon>Chordata</taxon>
        <taxon>Craniata</taxon>
        <taxon>Vertebrata</taxon>
        <taxon>Euteleostomi</taxon>
        <taxon>Mammalia</taxon>
        <taxon>Eutheria</taxon>
        <taxon>Laurasiatheria</taxon>
        <taxon>Artiodactyla</taxon>
        <taxon>Ruminantia</taxon>
        <taxon>Pecora</taxon>
        <taxon>Cervidae</taxon>
        <taxon>Odocoileinae</taxon>
        <taxon>Rangifer</taxon>
    </lineage>
</organism>
<evidence type="ECO:0000256" key="1">
    <source>
        <dbReference type="SAM" id="MobiDB-lite"/>
    </source>
</evidence>
<proteinExistence type="predicted"/>
<evidence type="ECO:0000313" key="3">
    <source>
        <dbReference type="Proteomes" id="UP001176941"/>
    </source>
</evidence>
<dbReference type="Proteomes" id="UP001176941">
    <property type="component" value="Chromosome 12"/>
</dbReference>
<gene>
    <name evidence="2" type="ORF">MRATA1EN1_LOCUS4559</name>
</gene>
<dbReference type="EMBL" id="OX459948">
    <property type="protein sequence ID" value="CAI9155597.1"/>
    <property type="molecule type" value="Genomic_DNA"/>
</dbReference>